<evidence type="ECO:0000313" key="1">
    <source>
        <dbReference type="EMBL" id="KAF4690262.1"/>
    </source>
</evidence>
<evidence type="ECO:0000313" key="2">
    <source>
        <dbReference type="Proteomes" id="UP000541610"/>
    </source>
</evidence>
<organism evidence="1 2">
    <name type="scientific">Perkinsus olseni</name>
    <name type="common">Perkinsus atlanticus</name>
    <dbReference type="NCBI Taxonomy" id="32597"/>
    <lineage>
        <taxon>Eukaryota</taxon>
        <taxon>Sar</taxon>
        <taxon>Alveolata</taxon>
        <taxon>Perkinsozoa</taxon>
        <taxon>Perkinsea</taxon>
        <taxon>Perkinsida</taxon>
        <taxon>Perkinsidae</taxon>
        <taxon>Perkinsus</taxon>
    </lineage>
</organism>
<dbReference type="OrthoDB" id="10397736at2759"/>
<proteinExistence type="predicted"/>
<dbReference type="PROSITE" id="PS51257">
    <property type="entry name" value="PROKAR_LIPOPROTEIN"/>
    <property type="match status" value="1"/>
</dbReference>
<accession>A0A7J6P2E8</accession>
<dbReference type="Proteomes" id="UP000541610">
    <property type="component" value="Unassembled WGS sequence"/>
</dbReference>
<dbReference type="AlphaFoldDB" id="A0A7J6P2E8"/>
<name>A0A7J6P2E8_PEROL</name>
<gene>
    <name evidence="1" type="ORF">FOZ60_000419</name>
</gene>
<comment type="caution">
    <text evidence="1">The sequence shown here is derived from an EMBL/GenBank/DDBJ whole genome shotgun (WGS) entry which is preliminary data.</text>
</comment>
<protein>
    <submittedName>
        <fullName evidence="1">Uncharacterized protein</fullName>
    </submittedName>
</protein>
<dbReference type="EMBL" id="JABANP010000103">
    <property type="protein sequence ID" value="KAF4690262.1"/>
    <property type="molecule type" value="Genomic_DNA"/>
</dbReference>
<sequence>MHNLIRFLTNGCSGGACDGAALQPFTAVCGERNPTSPAEEVDEEDEYEPVSEDVASDGVPEWNDLIVPRFDTASSSPSYHGRNQSHCGDDGCRSREDRIDSCTNSTEVFGDLFWQQTIQSVHAHSGRPLVQVSCDIVDIVDVLRAEDSLVTLEYPTVQDSLTADDMGRMIFLQVYHHALEDIETVGFLETSRQARETFLTAVNILRDIYPSGYSLELMATELLPHATCRRPVLECHVSNDRRSRVH</sequence>
<reference evidence="1 2" key="1">
    <citation type="submission" date="2020-04" db="EMBL/GenBank/DDBJ databases">
        <title>Perkinsus olseni comparative genomics.</title>
        <authorList>
            <person name="Bogema D.R."/>
        </authorList>
    </citation>
    <scope>NUCLEOTIDE SEQUENCE [LARGE SCALE GENOMIC DNA]</scope>
    <source>
        <strain evidence="1">00978-12</strain>
    </source>
</reference>